<dbReference type="AlphaFoldDB" id="A0A1Y2EUV4"/>
<keyword evidence="3" id="KW-1185">Reference proteome</keyword>
<dbReference type="InParanoid" id="A0A1Y2EUV4"/>
<feature type="region of interest" description="Disordered" evidence="1">
    <location>
        <begin position="1"/>
        <end position="83"/>
    </location>
</feature>
<evidence type="ECO:0000313" key="3">
    <source>
        <dbReference type="Proteomes" id="UP000193467"/>
    </source>
</evidence>
<feature type="compositionally biased region" description="Basic and acidic residues" evidence="1">
    <location>
        <begin position="67"/>
        <end position="83"/>
    </location>
</feature>
<proteinExistence type="predicted"/>
<sequence length="83" mass="9445">MVLLPPARTKGKKSAEPSPRGDNNQGERVAHRRTRRWGSEWSERRARRDPTLRRVREGRGKGSVKRGIADERGEGRESVEGAR</sequence>
<evidence type="ECO:0000313" key="2">
    <source>
        <dbReference type="EMBL" id="ORY75348.1"/>
    </source>
</evidence>
<dbReference type="Proteomes" id="UP000193467">
    <property type="component" value="Unassembled WGS sequence"/>
</dbReference>
<accession>A0A1Y2EUV4</accession>
<feature type="compositionally biased region" description="Basic and acidic residues" evidence="1">
    <location>
        <begin position="37"/>
        <end position="60"/>
    </location>
</feature>
<comment type="caution">
    <text evidence="2">The sequence shown here is derived from an EMBL/GenBank/DDBJ whole genome shotgun (WGS) entry which is preliminary data.</text>
</comment>
<protein>
    <submittedName>
        <fullName evidence="2">Uncharacterized protein</fullName>
    </submittedName>
</protein>
<gene>
    <name evidence="2" type="ORF">BCR35DRAFT_306330</name>
</gene>
<organism evidence="2 3">
    <name type="scientific">Leucosporidium creatinivorum</name>
    <dbReference type="NCBI Taxonomy" id="106004"/>
    <lineage>
        <taxon>Eukaryota</taxon>
        <taxon>Fungi</taxon>
        <taxon>Dikarya</taxon>
        <taxon>Basidiomycota</taxon>
        <taxon>Pucciniomycotina</taxon>
        <taxon>Microbotryomycetes</taxon>
        <taxon>Leucosporidiales</taxon>
        <taxon>Leucosporidium</taxon>
    </lineage>
</organism>
<dbReference type="EMBL" id="MCGR01000038">
    <property type="protein sequence ID" value="ORY75348.1"/>
    <property type="molecule type" value="Genomic_DNA"/>
</dbReference>
<name>A0A1Y2EUV4_9BASI</name>
<reference evidence="2 3" key="1">
    <citation type="submission" date="2016-07" db="EMBL/GenBank/DDBJ databases">
        <title>Pervasive Adenine N6-methylation of Active Genes in Fungi.</title>
        <authorList>
            <consortium name="DOE Joint Genome Institute"/>
            <person name="Mondo S.J."/>
            <person name="Dannebaum R.O."/>
            <person name="Kuo R.C."/>
            <person name="Labutti K."/>
            <person name="Haridas S."/>
            <person name="Kuo A."/>
            <person name="Salamov A."/>
            <person name="Ahrendt S.R."/>
            <person name="Lipzen A."/>
            <person name="Sullivan W."/>
            <person name="Andreopoulos W.B."/>
            <person name="Clum A."/>
            <person name="Lindquist E."/>
            <person name="Daum C."/>
            <person name="Ramamoorthy G.K."/>
            <person name="Gryganskyi A."/>
            <person name="Culley D."/>
            <person name="Magnuson J.K."/>
            <person name="James T.Y."/>
            <person name="O'Malley M.A."/>
            <person name="Stajich J.E."/>
            <person name="Spatafora J.W."/>
            <person name="Visel A."/>
            <person name="Grigoriev I.V."/>
        </authorList>
    </citation>
    <scope>NUCLEOTIDE SEQUENCE [LARGE SCALE GENOMIC DNA]</scope>
    <source>
        <strain evidence="2 3">62-1032</strain>
    </source>
</reference>
<evidence type="ECO:0000256" key="1">
    <source>
        <dbReference type="SAM" id="MobiDB-lite"/>
    </source>
</evidence>